<evidence type="ECO:0000313" key="2">
    <source>
        <dbReference type="Proteomes" id="UP000009022"/>
    </source>
</evidence>
<dbReference type="GeneID" id="6759839"/>
<dbReference type="KEGG" id="tad:TRIADDRAFT_34497"/>
<proteinExistence type="predicted"/>
<dbReference type="PANTHER" id="PTHR34649">
    <property type="entry name" value="CILIA- AND FLAGELLA-ASSOCIATED PROTEIN 99"/>
    <property type="match status" value="1"/>
</dbReference>
<dbReference type="AlphaFoldDB" id="B3SEF6"/>
<accession>B3SEF6</accession>
<evidence type="ECO:0000313" key="1">
    <source>
        <dbReference type="EMBL" id="EDV18889.1"/>
    </source>
</evidence>
<dbReference type="RefSeq" id="XP_002118625.1">
    <property type="nucleotide sequence ID" value="XM_002118589.1"/>
</dbReference>
<dbReference type="STRING" id="10228.B3SEF6"/>
<dbReference type="eggNOG" id="ENOG502QTX0">
    <property type="taxonomic scope" value="Eukaryota"/>
</dbReference>
<name>B3SEF6_TRIAD</name>
<dbReference type="OrthoDB" id="10262255at2759"/>
<organism evidence="1 2">
    <name type="scientific">Trichoplax adhaerens</name>
    <name type="common">Trichoplax reptans</name>
    <dbReference type="NCBI Taxonomy" id="10228"/>
    <lineage>
        <taxon>Eukaryota</taxon>
        <taxon>Metazoa</taxon>
        <taxon>Placozoa</taxon>
        <taxon>Uniplacotomia</taxon>
        <taxon>Trichoplacea</taxon>
        <taxon>Trichoplacidae</taxon>
        <taxon>Trichoplax</taxon>
    </lineage>
</organism>
<dbReference type="InParanoid" id="B3SEF6"/>
<dbReference type="PANTHER" id="PTHR34649:SF1">
    <property type="entry name" value="CILIA- AND FLAGELLA-ASSOCIATED PROTEIN 99"/>
    <property type="match status" value="1"/>
</dbReference>
<dbReference type="Proteomes" id="UP000009022">
    <property type="component" value="Unassembled WGS sequence"/>
</dbReference>
<protein>
    <submittedName>
        <fullName evidence="1">Uncharacterized protein</fullName>
    </submittedName>
</protein>
<dbReference type="InterPro" id="IPR039341">
    <property type="entry name" value="CFAP99"/>
</dbReference>
<sequence length="120" mass="14356">LQELAEVDKIFVIEVFSGCVRHRRILDVTIDRFYLKEGKTCLRAYQNLFKALCYIACFRMNEIGISTYSKLVMSQDPYKMMKFLTYLFNETYINTWLCDEWSKTYDPDYVQEELVAPMLK</sequence>
<gene>
    <name evidence="1" type="ORF">TRIADDRAFT_34497</name>
</gene>
<feature type="non-terminal residue" evidence="1">
    <location>
        <position position="1"/>
    </location>
</feature>
<reference evidence="1 2" key="1">
    <citation type="journal article" date="2008" name="Nature">
        <title>The Trichoplax genome and the nature of placozoans.</title>
        <authorList>
            <person name="Srivastava M."/>
            <person name="Begovic E."/>
            <person name="Chapman J."/>
            <person name="Putnam N.H."/>
            <person name="Hellsten U."/>
            <person name="Kawashima T."/>
            <person name="Kuo A."/>
            <person name="Mitros T."/>
            <person name="Salamov A."/>
            <person name="Carpenter M.L."/>
            <person name="Signorovitch A.Y."/>
            <person name="Moreno M.A."/>
            <person name="Kamm K."/>
            <person name="Grimwood J."/>
            <person name="Schmutz J."/>
            <person name="Shapiro H."/>
            <person name="Grigoriev I.V."/>
            <person name="Buss L.W."/>
            <person name="Schierwater B."/>
            <person name="Dellaporta S.L."/>
            <person name="Rokhsar D.S."/>
        </authorList>
    </citation>
    <scope>NUCLEOTIDE SEQUENCE [LARGE SCALE GENOMIC DNA]</scope>
    <source>
        <strain evidence="1 2">Grell-BS-1999</strain>
    </source>
</reference>
<dbReference type="CTD" id="6759839"/>
<dbReference type="OMA" id="ETYINTW"/>
<dbReference type="HOGENOM" id="CLU_2078393_0_0_1"/>
<keyword evidence="2" id="KW-1185">Reference proteome</keyword>
<dbReference type="EMBL" id="DS985469">
    <property type="protein sequence ID" value="EDV18889.1"/>
    <property type="molecule type" value="Genomic_DNA"/>
</dbReference>